<dbReference type="Pfam" id="PF13401">
    <property type="entry name" value="AAA_22"/>
    <property type="match status" value="1"/>
</dbReference>
<evidence type="ECO:0000259" key="5">
    <source>
        <dbReference type="PROSITE" id="PS50011"/>
    </source>
</evidence>
<dbReference type="PROSITE" id="PS50043">
    <property type="entry name" value="HTH_LUXR_2"/>
    <property type="match status" value="1"/>
</dbReference>
<dbReference type="PRINTS" id="PR00038">
    <property type="entry name" value="HTHLUXR"/>
</dbReference>
<dbReference type="PROSITE" id="PS50005">
    <property type="entry name" value="TPR"/>
    <property type="match status" value="1"/>
</dbReference>
<dbReference type="SUPFAM" id="SSF56112">
    <property type="entry name" value="Protein kinase-like (PK-like)"/>
    <property type="match status" value="1"/>
</dbReference>
<reference evidence="7 8" key="1">
    <citation type="submission" date="2017-05" db="EMBL/GenBank/DDBJ databases">
        <title>Isolation of Rhodococcus sp. S2-17 biodegrading of BP-3.</title>
        <authorList>
            <person name="Lee Y."/>
            <person name="Kim K.H."/>
            <person name="Chun B.H."/>
            <person name="Jung H.S."/>
            <person name="Jeon C.O."/>
        </authorList>
    </citation>
    <scope>NUCLEOTIDE SEQUENCE [LARGE SCALE GENOMIC DNA]</scope>
    <source>
        <strain evidence="7 8">S2-17</strain>
    </source>
</reference>
<dbReference type="Pfam" id="PF00196">
    <property type="entry name" value="GerE"/>
    <property type="match status" value="1"/>
</dbReference>
<dbReference type="InterPro" id="IPR036388">
    <property type="entry name" value="WH-like_DNA-bd_sf"/>
</dbReference>
<dbReference type="GO" id="GO:0043531">
    <property type="term" value="F:ADP binding"/>
    <property type="evidence" value="ECO:0007669"/>
    <property type="project" value="InterPro"/>
</dbReference>
<dbReference type="InterPro" id="IPR000792">
    <property type="entry name" value="Tscrpt_reg_LuxR_C"/>
</dbReference>
<evidence type="ECO:0000256" key="3">
    <source>
        <dbReference type="PROSITE-ProRule" id="PRU00339"/>
    </source>
</evidence>
<dbReference type="OrthoDB" id="136365at2"/>
<sequence>MTENDPLQTQRDMSGGADLDLITELHAAGFDDAAEIGRGGFGVVYRCSQAALDRTVAVKVLTADLDEENTERFFREQQAMGRLTGHPNIVNVLQVGATETGRPYLVMQYYPRDSLDAWIRRHGPLSTEQVLRLGVKMAGAIETAFRLGIVHRDVKPANILLTDYGEPALTDFGIAHIAGGFQTATGTVTGSPAFTAPEVLGGDPPGPASDVYGLGATLFCALTGHAAFERRRGEQVVAQFLRITTQPVPDLRDNGIDDDVCALIEEAMSRSSQDRPSAAALGEKIQQLQLNHGFPLDEMALRTGSDDDQLQGRISVPLGLPLGGLHDADRRPHLSAPSGNLPGNLALELTSFVGRRTELAEAQNLLEIARLVTLTGMGGVGKTRLALRVAADLQDTFHDGVWLVELDEINDDSLLIQLVAGALGVREQAARPLREVLADFVSSRSLLLVLDNCEHVVSAVAQLAESLLRRSPKLRILATSREALSIGGEAILRVAPLAVPTPGQQQRGPLTNDAVALFAERAAAAQPGFQLTAQNESAVAQICSRLDGLPLAIELAAARIRVMSPDQILERLTDRFTLLTRGSRAAPSRQQTLRWSIDWSYGLCSAVEQHVWERLSVFAGGFELDAAEGICDGDLRADELLDSLSSLVDKSILLREETRTAVRFRLLDTVREYGRDKLDQTGEYAQVRRKHRDWYQQLVLDADAGWITDRQLDWINRLEREQPNLREALSHTAQEAVPESEDDTALRMTTALFPFWLSRGLLTEGRYWLDRAVAQDSGKLSTARITALCADSVLAELQGDLATGRSLIVQARAAIGPRPDPVVHAEIAHAEGISALFGGDFDDARARLEDALAVFDSIGALRPQVEGLLQLGWAHAFRGDTERALMSYEKALVITESRGESVYRSYALWGTGVTRWQQGDEDSAVQLLQQCLRLARMRDDPLMAAPSMEALAWIACERDSARASVMMGAAEALGRTVGSSTVLFPNLLVHHDACERHALAALGRRTFETARDIGANLGFEVSVAYALGECTVDPTARTPLTRRERQVAELIVTGRTDSEIGEQLSISPHTVHGHVKHILAKFGLSSRAQIGAAMSSPHGVRASDPPAGPT</sequence>
<dbReference type="InterPro" id="IPR027417">
    <property type="entry name" value="P-loop_NTPase"/>
</dbReference>
<dbReference type="SUPFAM" id="SSF48452">
    <property type="entry name" value="TPR-like"/>
    <property type="match status" value="1"/>
</dbReference>
<keyword evidence="8" id="KW-1185">Reference proteome</keyword>
<keyword evidence="3" id="KW-0802">TPR repeat</keyword>
<dbReference type="InterPro" id="IPR049945">
    <property type="entry name" value="AAA_22"/>
</dbReference>
<organism evidence="7 8">
    <name type="scientific">Rhodococcus oxybenzonivorans</name>
    <dbReference type="NCBI Taxonomy" id="1990687"/>
    <lineage>
        <taxon>Bacteria</taxon>
        <taxon>Bacillati</taxon>
        <taxon>Actinomycetota</taxon>
        <taxon>Actinomycetes</taxon>
        <taxon>Mycobacteriales</taxon>
        <taxon>Nocardiaceae</taxon>
        <taxon>Rhodococcus</taxon>
    </lineage>
</organism>
<feature type="domain" description="Protein kinase" evidence="5">
    <location>
        <begin position="30"/>
        <end position="295"/>
    </location>
</feature>
<protein>
    <submittedName>
        <fullName evidence="7">Protein kinase</fullName>
    </submittedName>
</protein>
<dbReference type="InterPro" id="IPR058852">
    <property type="entry name" value="HTH_77"/>
</dbReference>
<feature type="domain" description="HTH luxR-type" evidence="6">
    <location>
        <begin position="1033"/>
        <end position="1098"/>
    </location>
</feature>
<evidence type="ECO:0000256" key="4">
    <source>
        <dbReference type="PROSITE-ProRule" id="PRU10141"/>
    </source>
</evidence>
<dbReference type="InterPro" id="IPR016032">
    <property type="entry name" value="Sig_transdc_resp-reg_C-effctor"/>
</dbReference>
<dbReference type="SUPFAM" id="SSF52540">
    <property type="entry name" value="P-loop containing nucleoside triphosphate hydrolases"/>
    <property type="match status" value="1"/>
</dbReference>
<dbReference type="SMART" id="SM00220">
    <property type="entry name" value="S_TKc"/>
    <property type="match status" value="1"/>
</dbReference>
<keyword evidence="7" id="KW-0418">Kinase</keyword>
<dbReference type="GO" id="GO:0006355">
    <property type="term" value="P:regulation of DNA-templated transcription"/>
    <property type="evidence" value="ECO:0007669"/>
    <property type="project" value="InterPro"/>
</dbReference>
<gene>
    <name evidence="7" type="ORF">CBI38_14770</name>
</gene>
<evidence type="ECO:0000256" key="2">
    <source>
        <dbReference type="ARBA" id="ARBA00022840"/>
    </source>
</evidence>
<dbReference type="CDD" id="cd14014">
    <property type="entry name" value="STKc_PknB_like"/>
    <property type="match status" value="1"/>
</dbReference>
<keyword evidence="1 4" id="KW-0547">Nucleotide-binding</keyword>
<accession>A0A2S2BVJ4</accession>
<evidence type="ECO:0000256" key="1">
    <source>
        <dbReference type="ARBA" id="ARBA00022741"/>
    </source>
</evidence>
<dbReference type="RefSeq" id="WP_109329926.1">
    <property type="nucleotide sequence ID" value="NZ_CP021354.1"/>
</dbReference>
<dbReference type="PRINTS" id="PR00364">
    <property type="entry name" value="DISEASERSIST"/>
</dbReference>
<dbReference type="InterPro" id="IPR019734">
    <property type="entry name" value="TPR_rpt"/>
</dbReference>
<keyword evidence="2 4" id="KW-0067">ATP-binding</keyword>
<dbReference type="PROSITE" id="PS00108">
    <property type="entry name" value="PROTEIN_KINASE_ST"/>
    <property type="match status" value="1"/>
</dbReference>
<dbReference type="GO" id="GO:0004672">
    <property type="term" value="F:protein kinase activity"/>
    <property type="evidence" value="ECO:0007669"/>
    <property type="project" value="InterPro"/>
</dbReference>
<dbReference type="InterPro" id="IPR008271">
    <property type="entry name" value="Ser/Thr_kinase_AS"/>
</dbReference>
<dbReference type="Gene3D" id="3.40.50.300">
    <property type="entry name" value="P-loop containing nucleotide triphosphate hydrolases"/>
    <property type="match status" value="1"/>
</dbReference>
<dbReference type="InterPro" id="IPR011009">
    <property type="entry name" value="Kinase-like_dom_sf"/>
</dbReference>
<dbReference type="KEGG" id="roz:CBI38_14770"/>
<feature type="repeat" description="TPR" evidence="3">
    <location>
        <begin position="865"/>
        <end position="898"/>
    </location>
</feature>
<dbReference type="CDD" id="cd06170">
    <property type="entry name" value="LuxR_C_like"/>
    <property type="match status" value="1"/>
</dbReference>
<keyword evidence="7" id="KW-0808">Transferase</keyword>
<dbReference type="PANTHER" id="PTHR47691:SF3">
    <property type="entry name" value="HTH-TYPE TRANSCRIPTIONAL REGULATOR RV0890C-RELATED"/>
    <property type="match status" value="1"/>
</dbReference>
<evidence type="ECO:0000313" key="7">
    <source>
        <dbReference type="EMBL" id="AWK72641.1"/>
    </source>
</evidence>
<name>A0A2S2BVJ4_9NOCA</name>
<dbReference type="AlphaFoldDB" id="A0A2S2BVJ4"/>
<dbReference type="Gene3D" id="1.10.510.10">
    <property type="entry name" value="Transferase(Phosphotransferase) domain 1"/>
    <property type="match status" value="1"/>
</dbReference>
<dbReference type="InterPro" id="IPR017441">
    <property type="entry name" value="Protein_kinase_ATP_BS"/>
</dbReference>
<proteinExistence type="predicted"/>
<dbReference type="InterPro" id="IPR000719">
    <property type="entry name" value="Prot_kinase_dom"/>
</dbReference>
<dbReference type="GO" id="GO:0005524">
    <property type="term" value="F:ATP binding"/>
    <property type="evidence" value="ECO:0007669"/>
    <property type="project" value="UniProtKB-UniRule"/>
</dbReference>
<dbReference type="EMBL" id="CP021354">
    <property type="protein sequence ID" value="AWK72641.1"/>
    <property type="molecule type" value="Genomic_DNA"/>
</dbReference>
<dbReference type="Pfam" id="PF25872">
    <property type="entry name" value="HTH_77"/>
    <property type="match status" value="1"/>
</dbReference>
<dbReference type="PANTHER" id="PTHR47691">
    <property type="entry name" value="REGULATOR-RELATED"/>
    <property type="match status" value="1"/>
</dbReference>
<dbReference type="SMART" id="SM00028">
    <property type="entry name" value="TPR"/>
    <property type="match status" value="2"/>
</dbReference>
<evidence type="ECO:0000259" key="6">
    <source>
        <dbReference type="PROSITE" id="PS50043"/>
    </source>
</evidence>
<dbReference type="PROSITE" id="PS50011">
    <property type="entry name" value="PROTEIN_KINASE_DOM"/>
    <property type="match status" value="1"/>
</dbReference>
<dbReference type="Pfam" id="PF00069">
    <property type="entry name" value="Pkinase"/>
    <property type="match status" value="1"/>
</dbReference>
<dbReference type="SUPFAM" id="SSF46894">
    <property type="entry name" value="C-terminal effector domain of the bipartite response regulators"/>
    <property type="match status" value="1"/>
</dbReference>
<evidence type="ECO:0000313" key="8">
    <source>
        <dbReference type="Proteomes" id="UP000245711"/>
    </source>
</evidence>
<dbReference type="Proteomes" id="UP000245711">
    <property type="component" value="Chromosome"/>
</dbReference>
<dbReference type="GO" id="GO:0003677">
    <property type="term" value="F:DNA binding"/>
    <property type="evidence" value="ECO:0007669"/>
    <property type="project" value="InterPro"/>
</dbReference>
<dbReference type="PROSITE" id="PS00107">
    <property type="entry name" value="PROTEIN_KINASE_ATP"/>
    <property type="match status" value="1"/>
</dbReference>
<dbReference type="InterPro" id="IPR011990">
    <property type="entry name" value="TPR-like_helical_dom_sf"/>
</dbReference>
<dbReference type="Gene3D" id="1.25.40.10">
    <property type="entry name" value="Tetratricopeptide repeat domain"/>
    <property type="match status" value="1"/>
</dbReference>
<feature type="binding site" evidence="4">
    <location>
        <position position="59"/>
    </location>
    <ligand>
        <name>ATP</name>
        <dbReference type="ChEBI" id="CHEBI:30616"/>
    </ligand>
</feature>
<dbReference type="Pfam" id="PF13424">
    <property type="entry name" value="TPR_12"/>
    <property type="match status" value="1"/>
</dbReference>
<dbReference type="SMART" id="SM00421">
    <property type="entry name" value="HTH_LUXR"/>
    <property type="match status" value="1"/>
</dbReference>
<dbReference type="Gene3D" id="1.10.10.10">
    <property type="entry name" value="Winged helix-like DNA-binding domain superfamily/Winged helix DNA-binding domain"/>
    <property type="match status" value="1"/>
</dbReference>